<comment type="function">
    <text evidence="20">Component of the spindle-assembly checkpoint that prevents the onset of anaphase until all chromosomes are properly aligned at the metaphase plate. Forms a heterotetrameric complex with the closed conformation form of MAD2L1 (C-MAD2) at unattached kinetochores during prometaphase, recruits an open conformation of MAD2L1 (O-MAD2) and promotes the conversion of O-MAD2 to C-MAD2, which ensures mitotic checkpoint signaling.</text>
</comment>
<keyword evidence="6" id="KW-0158">Chromosome</keyword>
<dbReference type="OMA" id="YKLDFMP"/>
<dbReference type="GO" id="GO:0007094">
    <property type="term" value="P:mitotic spindle assembly checkpoint signaling"/>
    <property type="evidence" value="ECO:0007669"/>
    <property type="project" value="InterPro"/>
</dbReference>
<feature type="coiled-coil region" evidence="23">
    <location>
        <begin position="91"/>
        <end position="156"/>
    </location>
</feature>
<evidence type="ECO:0000256" key="7">
    <source>
        <dbReference type="ARBA" id="ARBA00022490"/>
    </source>
</evidence>
<sequence>RMDLEDDTTVFTTLKSLNSFISRTEPQQRLSEYSGSGNLQGQYKRSMELLEAADRLHSTNRYLQLDQEKKQMELSHKRARFELEKTVSDRARDLEHELDRNQELLARIKKLEERESEMERNLSEKVEANRAIRKNLEALNKKLEDRDERLSSVNQTVSALKEKFRIKTLDQFVLQTLEKQELQEQLEFTAAGTDRAKYQEVSQLYQSVQAAQSACSDQVLKIQERRLALQEQDVAIMKTVKSELARVPELEKELKHLREDNAFLRDSRENCSLLKEEVEGLRRKLERMEKLKEDLVNMEHEKERMSQKLQAWENLSQSTGLNIRKPEDLSREVIQIQQREFALKEQNYTLSSRVRSAERLHSEVCAELSQQRGKTLEEQKKRELQDTLVRRLQKRLMLLSKERDGMRAILESYDSELGPTEYSPQLSKRLKEAEDVLQRTQSNNVELEAELNKTHKEMGALKLQLQTVELEMESVKKQQAANADSSSLATNEEVSILRQKIEDLEADRQRLEEQNNNLEMRLERHHLQGDYDPLKTRVLHLKMNPTSVAKQQRQQEMETAREEVTRLRELVRSLQEGGSAVQSQDSSTVANLGVCLPPSKEVLDLRKQMESSELKNQRLKEVFQKKIQEFRTVCYILTGYQMDITTENQYRLTSVYAEHMDDSLLFKKGGSSNGSMQLMETEFSKTLEEMVSLHLHHQKSIPAFLSAVTLDLFSRQTTV</sequence>
<dbReference type="SUPFAM" id="SSF75704">
    <property type="entry name" value="Mitotic arrest deficient-like 1, Mad1"/>
    <property type="match status" value="1"/>
</dbReference>
<dbReference type="Gene3D" id="1.20.5.170">
    <property type="match status" value="1"/>
</dbReference>
<dbReference type="GO" id="GO:0051315">
    <property type="term" value="P:attachment of mitotic spindle microtubules to kinetochore"/>
    <property type="evidence" value="ECO:0007669"/>
    <property type="project" value="TreeGrafter"/>
</dbReference>
<comment type="similarity">
    <text evidence="5">Belongs to the MAD1 family.</text>
</comment>
<evidence type="ECO:0000256" key="12">
    <source>
        <dbReference type="ARBA" id="ARBA00022838"/>
    </source>
</evidence>
<keyword evidence="7" id="KW-0963">Cytoplasm</keyword>
<keyword evidence="14" id="KW-0007">Acetylation</keyword>
<evidence type="ECO:0000256" key="21">
    <source>
        <dbReference type="ARBA" id="ARBA00073985"/>
    </source>
</evidence>
<evidence type="ECO:0000256" key="8">
    <source>
        <dbReference type="ARBA" id="ARBA00022499"/>
    </source>
</evidence>
<evidence type="ECO:0000256" key="5">
    <source>
        <dbReference type="ARBA" id="ARBA00008029"/>
    </source>
</evidence>
<evidence type="ECO:0000256" key="4">
    <source>
        <dbReference type="ARBA" id="ARBA00004647"/>
    </source>
</evidence>
<evidence type="ECO:0000256" key="20">
    <source>
        <dbReference type="ARBA" id="ARBA00053509"/>
    </source>
</evidence>
<dbReference type="FunFam" id="1.20.5.170:FF:000051">
    <property type="entry name" value="mitotic spindle assembly checkpoint protein MAD1"/>
    <property type="match status" value="1"/>
</dbReference>
<dbReference type="InterPro" id="IPR008672">
    <property type="entry name" value="Mad1"/>
</dbReference>
<evidence type="ECO:0000256" key="17">
    <source>
        <dbReference type="ARBA" id="ARBA00023242"/>
    </source>
</evidence>
<dbReference type="FunCoup" id="H3CS51">
    <property type="interactions" value="958"/>
</dbReference>
<dbReference type="GO" id="GO:0000776">
    <property type="term" value="C:kinetochore"/>
    <property type="evidence" value="ECO:0007669"/>
    <property type="project" value="UniProtKB-KW"/>
</dbReference>
<dbReference type="GO" id="GO:1990728">
    <property type="term" value="C:mitotic spindle assembly checkpoint MAD1-MAD2 complex"/>
    <property type="evidence" value="ECO:0007669"/>
    <property type="project" value="UniProtKB-ARBA"/>
</dbReference>
<dbReference type="GO" id="GO:0072686">
    <property type="term" value="C:mitotic spindle"/>
    <property type="evidence" value="ECO:0007669"/>
    <property type="project" value="TreeGrafter"/>
</dbReference>
<dbReference type="GeneTree" id="ENSGT00390000001316"/>
<evidence type="ECO:0000256" key="3">
    <source>
        <dbReference type="ARBA" id="ARBA00004629"/>
    </source>
</evidence>
<dbReference type="Pfam" id="PF05557">
    <property type="entry name" value="MAD"/>
    <property type="match status" value="1"/>
</dbReference>
<evidence type="ECO:0000256" key="9">
    <source>
        <dbReference type="ARBA" id="ARBA00022553"/>
    </source>
</evidence>
<dbReference type="STRING" id="99883.ENSTNIP00000011085"/>
<evidence type="ECO:0000256" key="22">
    <source>
        <dbReference type="ARBA" id="ARBA00075803"/>
    </source>
</evidence>
<reference evidence="24" key="2">
    <citation type="submission" date="2025-08" db="UniProtKB">
        <authorList>
            <consortium name="Ensembl"/>
        </authorList>
    </citation>
    <scope>IDENTIFICATION</scope>
</reference>
<evidence type="ECO:0000256" key="18">
    <source>
        <dbReference type="ARBA" id="ARBA00023306"/>
    </source>
</evidence>
<dbReference type="GO" id="GO:1990706">
    <property type="term" value="C:MAD1 complex"/>
    <property type="evidence" value="ECO:0007669"/>
    <property type="project" value="UniProtKB-ARBA"/>
</dbReference>
<organism evidence="24 25">
    <name type="scientific">Tetraodon nigroviridis</name>
    <name type="common">Spotted green pufferfish</name>
    <name type="synonym">Chelonodon nigroviridis</name>
    <dbReference type="NCBI Taxonomy" id="99883"/>
    <lineage>
        <taxon>Eukaryota</taxon>
        <taxon>Metazoa</taxon>
        <taxon>Chordata</taxon>
        <taxon>Craniata</taxon>
        <taxon>Vertebrata</taxon>
        <taxon>Euteleostomi</taxon>
        <taxon>Actinopterygii</taxon>
        <taxon>Neopterygii</taxon>
        <taxon>Teleostei</taxon>
        <taxon>Neoteleostei</taxon>
        <taxon>Acanthomorphata</taxon>
        <taxon>Eupercaria</taxon>
        <taxon>Tetraodontiformes</taxon>
        <taxon>Tetradontoidea</taxon>
        <taxon>Tetraodontidae</taxon>
        <taxon>Tetraodon</taxon>
    </lineage>
</organism>
<evidence type="ECO:0000256" key="10">
    <source>
        <dbReference type="ARBA" id="ARBA00022618"/>
    </source>
</evidence>
<protein>
    <recommendedName>
        <fullName evidence="21">Mitotic spindle assembly checkpoint protein MAD1</fullName>
    </recommendedName>
    <alternativeName>
        <fullName evidence="22">Mitotic arrest deficient 1-like protein 1</fullName>
    </alternativeName>
</protein>
<evidence type="ECO:0000256" key="19">
    <source>
        <dbReference type="ARBA" id="ARBA00023328"/>
    </source>
</evidence>
<keyword evidence="25" id="KW-1185">Reference proteome</keyword>
<keyword evidence="16" id="KW-0206">Cytoskeleton</keyword>
<dbReference type="Ensembl" id="ENSTNIT00000011267.1">
    <property type="protein sequence ID" value="ENSTNIP00000011085.1"/>
    <property type="gene ID" value="ENSTNIG00000008255.1"/>
</dbReference>
<name>H3CS51_TETNG</name>
<feature type="coiled-coil region" evidence="23">
    <location>
        <begin position="240"/>
        <end position="315"/>
    </location>
</feature>
<feature type="coiled-coil region" evidence="23">
    <location>
        <begin position="423"/>
        <end position="577"/>
    </location>
</feature>
<evidence type="ECO:0000313" key="25">
    <source>
        <dbReference type="Proteomes" id="UP000007303"/>
    </source>
</evidence>
<reference evidence="25" key="1">
    <citation type="journal article" date="2004" name="Nature">
        <title>Genome duplication in the teleost fish Tetraodon nigroviridis reveals the early vertebrate proto-karyotype.</title>
        <authorList>
            <person name="Jaillon O."/>
            <person name="Aury J.-M."/>
            <person name="Brunet F."/>
            <person name="Petit J.-L."/>
            <person name="Stange-Thomann N."/>
            <person name="Mauceli E."/>
            <person name="Bouneau L."/>
            <person name="Fischer C."/>
            <person name="Ozouf-Costaz C."/>
            <person name="Bernot A."/>
            <person name="Nicaud S."/>
            <person name="Jaffe D."/>
            <person name="Fisher S."/>
            <person name="Lutfalla G."/>
            <person name="Dossat C."/>
            <person name="Segurens B."/>
            <person name="Dasilva C."/>
            <person name="Salanoubat M."/>
            <person name="Levy M."/>
            <person name="Boudet N."/>
            <person name="Castellano S."/>
            <person name="Anthouard V."/>
            <person name="Jubin C."/>
            <person name="Castelli V."/>
            <person name="Katinka M."/>
            <person name="Vacherie B."/>
            <person name="Biemont C."/>
            <person name="Skalli Z."/>
            <person name="Cattolico L."/>
            <person name="Poulain J."/>
            <person name="De Berardinis V."/>
            <person name="Cruaud C."/>
            <person name="Duprat S."/>
            <person name="Brottier P."/>
            <person name="Coutanceau J.-P."/>
            <person name="Gouzy J."/>
            <person name="Parra G."/>
            <person name="Lardier G."/>
            <person name="Chapple C."/>
            <person name="McKernan K.J."/>
            <person name="McEwan P."/>
            <person name="Bosak S."/>
            <person name="Kellis M."/>
            <person name="Volff J.-N."/>
            <person name="Guigo R."/>
            <person name="Zody M.C."/>
            <person name="Mesirov J."/>
            <person name="Lindblad-Toh K."/>
            <person name="Birren B."/>
            <person name="Nusbaum C."/>
            <person name="Kahn D."/>
            <person name="Robinson-Rechavi M."/>
            <person name="Laudet V."/>
            <person name="Schachter V."/>
            <person name="Quetier F."/>
            <person name="Saurin W."/>
            <person name="Scarpelli C."/>
            <person name="Wincker P."/>
            <person name="Lander E.S."/>
            <person name="Weissenbach J."/>
            <person name="Roest Crollius H."/>
        </authorList>
    </citation>
    <scope>NUCLEOTIDE SEQUENCE [LARGE SCALE GENOMIC DNA]</scope>
</reference>
<keyword evidence="15 23" id="KW-0175">Coiled coil</keyword>
<evidence type="ECO:0000256" key="2">
    <source>
        <dbReference type="ARBA" id="ARBA00004300"/>
    </source>
</evidence>
<evidence type="ECO:0000256" key="15">
    <source>
        <dbReference type="ARBA" id="ARBA00023054"/>
    </source>
</evidence>
<evidence type="ECO:0000256" key="14">
    <source>
        <dbReference type="ARBA" id="ARBA00022990"/>
    </source>
</evidence>
<dbReference type="PANTHER" id="PTHR23168:SF0">
    <property type="entry name" value="MITOTIC SPINDLE ASSEMBLY CHECKPOINT PROTEIN MAD1"/>
    <property type="match status" value="1"/>
</dbReference>
<dbReference type="GO" id="GO:0005813">
    <property type="term" value="C:centrosome"/>
    <property type="evidence" value="ECO:0007669"/>
    <property type="project" value="UniProtKB-SubCell"/>
</dbReference>
<dbReference type="Gene3D" id="6.10.250.90">
    <property type="match status" value="1"/>
</dbReference>
<dbReference type="InParanoid" id="H3CS51"/>
<dbReference type="FunFam" id="3.30.457.60:FF:000002">
    <property type="entry name" value="Mitotic spindle assembly checkpoint protein MAD1"/>
    <property type="match status" value="1"/>
</dbReference>
<keyword evidence="8" id="KW-1017">Isopeptide bond</keyword>
<keyword evidence="12" id="KW-0995">Kinetochore</keyword>
<evidence type="ECO:0000313" key="24">
    <source>
        <dbReference type="Ensembl" id="ENSTNIP00000011085.1"/>
    </source>
</evidence>
<dbReference type="Proteomes" id="UP000007303">
    <property type="component" value="Unassembled WGS sequence"/>
</dbReference>
<keyword evidence="10" id="KW-0132">Cell division</keyword>
<evidence type="ECO:0000256" key="23">
    <source>
        <dbReference type="SAM" id="Coils"/>
    </source>
</evidence>
<dbReference type="GO" id="GO:0000922">
    <property type="term" value="C:spindle pole"/>
    <property type="evidence" value="ECO:0007669"/>
    <property type="project" value="UniProtKB-SubCell"/>
</dbReference>
<reference evidence="24" key="3">
    <citation type="submission" date="2025-09" db="UniProtKB">
        <authorList>
            <consortium name="Ensembl"/>
        </authorList>
    </citation>
    <scope>IDENTIFICATION</scope>
</reference>
<dbReference type="PANTHER" id="PTHR23168">
    <property type="entry name" value="MITOTIC SPINDLE ASSEMBLY CHECKPOINT PROTEIN MAD1 MITOTIC ARREST DEFICIENT-LIKE PROTEIN 1"/>
    <property type="match status" value="1"/>
</dbReference>
<keyword evidence="9" id="KW-0597">Phosphoprotein</keyword>
<dbReference type="Gene3D" id="3.30.457.60">
    <property type="match status" value="1"/>
</dbReference>
<keyword evidence="11" id="KW-0498">Mitosis</keyword>
<keyword evidence="17" id="KW-0539">Nucleus</keyword>
<keyword evidence="18" id="KW-0131">Cell cycle</keyword>
<proteinExistence type="inferred from homology"/>
<dbReference type="HOGENOM" id="CLU_023576_0_0_1"/>
<accession>H3CS51</accession>
<evidence type="ECO:0000256" key="11">
    <source>
        <dbReference type="ARBA" id="ARBA00022776"/>
    </source>
</evidence>
<evidence type="ECO:0000256" key="13">
    <source>
        <dbReference type="ARBA" id="ARBA00022843"/>
    </source>
</evidence>
<dbReference type="AlphaFoldDB" id="H3CS51"/>
<comment type="subcellular location">
    <subcellularLocation>
        <location evidence="3">Chromosome</location>
        <location evidence="3">Centromere</location>
        <location evidence="3">Kinetochore</location>
    </subcellularLocation>
    <subcellularLocation>
        <location evidence="2">Cytoplasm</location>
        <location evidence="2">Cytoskeleton</location>
        <location evidence="2">Microtubule organizing center</location>
        <location evidence="2">Centrosome</location>
    </subcellularLocation>
    <subcellularLocation>
        <location evidence="4">Cytoplasm</location>
        <location evidence="4">Cytoskeleton</location>
        <location evidence="4">Spindle pole</location>
    </subcellularLocation>
    <subcellularLocation>
        <location evidence="1">Nucleus envelope</location>
    </subcellularLocation>
</comment>
<dbReference type="GO" id="GO:0005635">
    <property type="term" value="C:nuclear envelope"/>
    <property type="evidence" value="ECO:0007669"/>
    <property type="project" value="UniProtKB-SubCell"/>
</dbReference>
<evidence type="ECO:0000256" key="6">
    <source>
        <dbReference type="ARBA" id="ARBA00022454"/>
    </source>
</evidence>
<evidence type="ECO:0000256" key="16">
    <source>
        <dbReference type="ARBA" id="ARBA00023212"/>
    </source>
</evidence>
<keyword evidence="13" id="KW-0832">Ubl conjugation</keyword>
<evidence type="ECO:0000256" key="1">
    <source>
        <dbReference type="ARBA" id="ARBA00004259"/>
    </source>
</evidence>
<dbReference type="GO" id="GO:0051301">
    <property type="term" value="P:cell division"/>
    <property type="evidence" value="ECO:0007669"/>
    <property type="project" value="UniProtKB-KW"/>
</dbReference>
<keyword evidence="19" id="KW-0137">Centromere</keyword>